<gene>
    <name evidence="2" type="ORF">PHLCEN_2v10611</name>
</gene>
<reference evidence="2 3" key="1">
    <citation type="submission" date="2018-02" db="EMBL/GenBank/DDBJ databases">
        <title>Genome sequence of the basidiomycete white-rot fungus Phlebia centrifuga.</title>
        <authorList>
            <person name="Granchi Z."/>
            <person name="Peng M."/>
            <person name="de Vries R.P."/>
            <person name="Hilden K."/>
            <person name="Makela M.R."/>
            <person name="Grigoriev I."/>
            <person name="Riley R."/>
        </authorList>
    </citation>
    <scope>NUCLEOTIDE SEQUENCE [LARGE SCALE GENOMIC DNA]</scope>
    <source>
        <strain evidence="2 3">FBCC195</strain>
    </source>
</reference>
<evidence type="ECO:0000313" key="3">
    <source>
        <dbReference type="Proteomes" id="UP000186601"/>
    </source>
</evidence>
<feature type="region of interest" description="Disordered" evidence="1">
    <location>
        <begin position="119"/>
        <end position="144"/>
    </location>
</feature>
<accession>A0A2R6NN31</accession>
<comment type="caution">
    <text evidence="2">The sequence shown here is derived from an EMBL/GenBank/DDBJ whole genome shotgun (WGS) entry which is preliminary data.</text>
</comment>
<evidence type="ECO:0000256" key="1">
    <source>
        <dbReference type="SAM" id="MobiDB-lite"/>
    </source>
</evidence>
<evidence type="ECO:0000313" key="2">
    <source>
        <dbReference type="EMBL" id="PSR73692.1"/>
    </source>
</evidence>
<protein>
    <submittedName>
        <fullName evidence="2">Uncharacterized protein</fullName>
    </submittedName>
</protein>
<proteinExistence type="predicted"/>
<name>A0A2R6NN31_9APHY</name>
<dbReference type="AlphaFoldDB" id="A0A2R6NN31"/>
<dbReference type="Proteomes" id="UP000186601">
    <property type="component" value="Unassembled WGS sequence"/>
</dbReference>
<dbReference type="EMBL" id="MLYV02001069">
    <property type="protein sequence ID" value="PSR73692.1"/>
    <property type="molecule type" value="Genomic_DNA"/>
</dbReference>
<dbReference type="OrthoDB" id="3173670at2759"/>
<sequence length="144" mass="16189">MDSEWTVPQVGSVDDFELCRAVKEKGRPTGRYELLSTTDIVKQSLVNWESLFVQFKDANGEWQLSLNPSRTSLAIHGLQTLLVHYDRNTYLSEIIRMNTSAAGKLLPVQVSLPVLVEDDEEEVEQATRKGKRKAGPEDDLSSEP</sequence>
<organism evidence="2 3">
    <name type="scientific">Hermanssonia centrifuga</name>
    <dbReference type="NCBI Taxonomy" id="98765"/>
    <lineage>
        <taxon>Eukaryota</taxon>
        <taxon>Fungi</taxon>
        <taxon>Dikarya</taxon>
        <taxon>Basidiomycota</taxon>
        <taxon>Agaricomycotina</taxon>
        <taxon>Agaricomycetes</taxon>
        <taxon>Polyporales</taxon>
        <taxon>Meruliaceae</taxon>
        <taxon>Hermanssonia</taxon>
    </lineage>
</organism>
<keyword evidence="3" id="KW-1185">Reference proteome</keyword>